<dbReference type="KEGG" id="ehx:EMIHUDRAFT_444481"/>
<dbReference type="GeneID" id="17266914"/>
<name>A0A0D3JCY4_EMIH1</name>
<dbReference type="RefSeq" id="XP_005773798.1">
    <property type="nucleotide sequence ID" value="XM_005773741.1"/>
</dbReference>
<evidence type="ECO:0008006" key="3">
    <source>
        <dbReference type="Google" id="ProtNLM"/>
    </source>
</evidence>
<dbReference type="PaxDb" id="2903-EOD21369"/>
<accession>A0A0D3JCY4</accession>
<dbReference type="InterPro" id="IPR035892">
    <property type="entry name" value="C2_domain_sf"/>
</dbReference>
<evidence type="ECO:0000313" key="2">
    <source>
        <dbReference type="Proteomes" id="UP000013827"/>
    </source>
</evidence>
<proteinExistence type="predicted"/>
<sequence length="338" mass="37105">MDLSQMAQHLPPGMKMPSEDHMKKAMEDVTHMSEALKPLPEDPNRTIPVNEVLLALATAPCMCRIIPADVPSKISELEEAMRAEKVDMDWVDKASGAARNHAIAMLWQINRQRAALKEKDADLDGPTAQHASVAVQLATKLLVQAQMYLPQYRWVHAILAVARTSALIANQLWSPDELEAQVLMAKILKGEGLRRPKLRLEAFCEPKEVMAGAQLRVKVALLRHHAGIDGDEPPPASSQDGIYEAYWLYVEGLKDEPKTPNSLLSAQPMVVKDLNAQTVEPSQECGFTAPDKAGTYRLAVHVLSTSVTGVDLAFECSFDVVEDDVPALDGDDDPPPLQ</sequence>
<evidence type="ECO:0000313" key="1">
    <source>
        <dbReference type="EnsemblProtists" id="EOD21369"/>
    </source>
</evidence>
<dbReference type="Proteomes" id="UP000013827">
    <property type="component" value="Unassembled WGS sequence"/>
</dbReference>
<reference evidence="2" key="1">
    <citation type="journal article" date="2013" name="Nature">
        <title>Pan genome of the phytoplankton Emiliania underpins its global distribution.</title>
        <authorList>
            <person name="Read B.A."/>
            <person name="Kegel J."/>
            <person name="Klute M.J."/>
            <person name="Kuo A."/>
            <person name="Lefebvre S.C."/>
            <person name="Maumus F."/>
            <person name="Mayer C."/>
            <person name="Miller J."/>
            <person name="Monier A."/>
            <person name="Salamov A."/>
            <person name="Young J."/>
            <person name="Aguilar M."/>
            <person name="Claverie J.M."/>
            <person name="Frickenhaus S."/>
            <person name="Gonzalez K."/>
            <person name="Herman E.K."/>
            <person name="Lin Y.C."/>
            <person name="Napier J."/>
            <person name="Ogata H."/>
            <person name="Sarno A.F."/>
            <person name="Shmutz J."/>
            <person name="Schroeder D."/>
            <person name="de Vargas C."/>
            <person name="Verret F."/>
            <person name="von Dassow P."/>
            <person name="Valentin K."/>
            <person name="Van de Peer Y."/>
            <person name="Wheeler G."/>
            <person name="Dacks J.B."/>
            <person name="Delwiche C.F."/>
            <person name="Dyhrman S.T."/>
            <person name="Glockner G."/>
            <person name="John U."/>
            <person name="Richards T."/>
            <person name="Worden A.Z."/>
            <person name="Zhang X."/>
            <person name="Grigoriev I.V."/>
            <person name="Allen A.E."/>
            <person name="Bidle K."/>
            <person name="Borodovsky M."/>
            <person name="Bowler C."/>
            <person name="Brownlee C."/>
            <person name="Cock J.M."/>
            <person name="Elias M."/>
            <person name="Gladyshev V.N."/>
            <person name="Groth M."/>
            <person name="Guda C."/>
            <person name="Hadaegh A."/>
            <person name="Iglesias-Rodriguez M.D."/>
            <person name="Jenkins J."/>
            <person name="Jones B.M."/>
            <person name="Lawson T."/>
            <person name="Leese F."/>
            <person name="Lindquist E."/>
            <person name="Lobanov A."/>
            <person name="Lomsadze A."/>
            <person name="Malik S.B."/>
            <person name="Marsh M.E."/>
            <person name="Mackinder L."/>
            <person name="Mock T."/>
            <person name="Mueller-Roeber B."/>
            <person name="Pagarete A."/>
            <person name="Parker M."/>
            <person name="Probert I."/>
            <person name="Quesneville H."/>
            <person name="Raines C."/>
            <person name="Rensing S.A."/>
            <person name="Riano-Pachon D.M."/>
            <person name="Richier S."/>
            <person name="Rokitta S."/>
            <person name="Shiraiwa Y."/>
            <person name="Soanes D.M."/>
            <person name="van der Giezen M."/>
            <person name="Wahlund T.M."/>
            <person name="Williams B."/>
            <person name="Wilson W."/>
            <person name="Wolfe G."/>
            <person name="Wurch L.L."/>
        </authorList>
    </citation>
    <scope>NUCLEOTIDE SEQUENCE</scope>
</reference>
<reference evidence="1" key="2">
    <citation type="submission" date="2024-10" db="UniProtKB">
        <authorList>
            <consortium name="EnsemblProtists"/>
        </authorList>
    </citation>
    <scope>IDENTIFICATION</scope>
</reference>
<dbReference type="EnsemblProtists" id="EOD21369">
    <property type="protein sequence ID" value="EOD21369"/>
    <property type="gene ID" value="EMIHUDRAFT_444481"/>
</dbReference>
<dbReference type="HOGENOM" id="CLU_822382_0_0_1"/>
<dbReference type="Gene3D" id="2.60.40.150">
    <property type="entry name" value="C2 domain"/>
    <property type="match status" value="1"/>
</dbReference>
<keyword evidence="2" id="KW-1185">Reference proteome</keyword>
<organism evidence="1 2">
    <name type="scientific">Emiliania huxleyi (strain CCMP1516)</name>
    <dbReference type="NCBI Taxonomy" id="280463"/>
    <lineage>
        <taxon>Eukaryota</taxon>
        <taxon>Haptista</taxon>
        <taxon>Haptophyta</taxon>
        <taxon>Prymnesiophyceae</taxon>
        <taxon>Isochrysidales</taxon>
        <taxon>Noelaerhabdaceae</taxon>
        <taxon>Emiliania</taxon>
    </lineage>
</organism>
<protein>
    <recommendedName>
        <fullName evidence="3">SEC63 domain-containing protein</fullName>
    </recommendedName>
</protein>
<dbReference type="AlphaFoldDB" id="A0A0D3JCY4"/>